<dbReference type="InterPro" id="IPR011059">
    <property type="entry name" value="Metal-dep_hydrolase_composite"/>
</dbReference>
<proteinExistence type="predicted"/>
<dbReference type="InterPro" id="IPR006680">
    <property type="entry name" value="Amidohydro-rel"/>
</dbReference>
<comment type="caution">
    <text evidence="2">The sequence shown here is derived from an EMBL/GenBank/DDBJ whole genome shotgun (WGS) entry which is preliminary data.</text>
</comment>
<evidence type="ECO:0000313" key="3">
    <source>
        <dbReference type="Proteomes" id="UP000245216"/>
    </source>
</evidence>
<dbReference type="EMBL" id="QEXO01000004">
    <property type="protein sequence ID" value="PWE13136.1"/>
    <property type="molecule type" value="Genomic_DNA"/>
</dbReference>
<reference evidence="2 3" key="1">
    <citation type="submission" date="2018-05" db="EMBL/GenBank/DDBJ databases">
        <title>Genome Sequence of an Efficient Indole-Degrading Bacterium, Alcaligenes sp.YBY.</title>
        <authorList>
            <person name="Yang B."/>
        </authorList>
    </citation>
    <scope>NUCLEOTIDE SEQUENCE [LARGE SCALE GENOMIC DNA]</scope>
    <source>
        <strain evidence="2 3">YBY</strain>
    </source>
</reference>
<dbReference type="CDD" id="cd01299">
    <property type="entry name" value="Met_dep_hydrolase_A"/>
    <property type="match status" value="1"/>
</dbReference>
<organism evidence="2 3">
    <name type="scientific">Alcaligenes faecalis</name>
    <dbReference type="NCBI Taxonomy" id="511"/>
    <lineage>
        <taxon>Bacteria</taxon>
        <taxon>Pseudomonadati</taxon>
        <taxon>Pseudomonadota</taxon>
        <taxon>Betaproteobacteria</taxon>
        <taxon>Burkholderiales</taxon>
        <taxon>Alcaligenaceae</taxon>
        <taxon>Alcaligenes</taxon>
    </lineage>
</organism>
<dbReference type="InterPro" id="IPR051781">
    <property type="entry name" value="Metallo-dep_Hydrolase"/>
</dbReference>
<reference evidence="2 3" key="2">
    <citation type="submission" date="2018-05" db="EMBL/GenBank/DDBJ databases">
        <authorList>
            <person name="Lanie J.A."/>
            <person name="Ng W.-L."/>
            <person name="Kazmierczak K.M."/>
            <person name="Andrzejewski T.M."/>
            <person name="Davidsen T.M."/>
            <person name="Wayne K.J."/>
            <person name="Tettelin H."/>
            <person name="Glass J.I."/>
            <person name="Rusch D."/>
            <person name="Podicherti R."/>
            <person name="Tsui H.-C.T."/>
            <person name="Winkler M.E."/>
        </authorList>
    </citation>
    <scope>NUCLEOTIDE SEQUENCE [LARGE SCALE GENOMIC DNA]</scope>
    <source>
        <strain evidence="2 3">YBY</strain>
    </source>
</reference>
<dbReference type="RefSeq" id="WP_109089483.1">
    <property type="nucleotide sequence ID" value="NZ_QEXO01000004.1"/>
</dbReference>
<dbReference type="PANTHER" id="PTHR43135:SF3">
    <property type="entry name" value="ALPHA-D-RIBOSE 1-METHYLPHOSPHONATE 5-TRIPHOSPHATE DIPHOSPHATASE"/>
    <property type="match status" value="1"/>
</dbReference>
<evidence type="ECO:0000259" key="1">
    <source>
        <dbReference type="Pfam" id="PF01979"/>
    </source>
</evidence>
<keyword evidence="2" id="KW-0378">Hydrolase</keyword>
<dbReference type="Gene3D" id="2.30.40.10">
    <property type="entry name" value="Urease, subunit C, domain 1"/>
    <property type="match status" value="1"/>
</dbReference>
<gene>
    <name evidence="2" type="ORF">DF183_15000</name>
</gene>
<dbReference type="SUPFAM" id="SSF51556">
    <property type="entry name" value="Metallo-dependent hydrolases"/>
    <property type="match status" value="1"/>
</dbReference>
<dbReference type="InterPro" id="IPR032466">
    <property type="entry name" value="Metal_Hydrolase"/>
</dbReference>
<dbReference type="GO" id="GO:0016810">
    <property type="term" value="F:hydrolase activity, acting on carbon-nitrogen (but not peptide) bonds"/>
    <property type="evidence" value="ECO:0007669"/>
    <property type="project" value="InterPro"/>
</dbReference>
<evidence type="ECO:0000313" key="2">
    <source>
        <dbReference type="EMBL" id="PWE13136.1"/>
    </source>
</evidence>
<dbReference type="AlphaFoldDB" id="A0A2U2BGM7"/>
<dbReference type="PANTHER" id="PTHR43135">
    <property type="entry name" value="ALPHA-D-RIBOSE 1-METHYLPHOSPHONATE 5-TRIPHOSPHATE DIPHOSPHATASE"/>
    <property type="match status" value="1"/>
</dbReference>
<dbReference type="Gene3D" id="3.20.20.140">
    <property type="entry name" value="Metal-dependent hydrolases"/>
    <property type="match status" value="1"/>
</dbReference>
<dbReference type="Pfam" id="PF01979">
    <property type="entry name" value="Amidohydro_1"/>
    <property type="match status" value="1"/>
</dbReference>
<protein>
    <submittedName>
        <fullName evidence="2">Hydrolase</fullName>
    </submittedName>
</protein>
<dbReference type="Proteomes" id="UP000245216">
    <property type="component" value="Unassembled WGS sequence"/>
</dbReference>
<accession>A0A2U2BGM7</accession>
<dbReference type="STRING" id="511.UZ73_16045"/>
<dbReference type="InterPro" id="IPR057744">
    <property type="entry name" value="OTAase-like"/>
</dbReference>
<name>A0A2U2BGM7_ALCFA</name>
<dbReference type="SUPFAM" id="SSF51338">
    <property type="entry name" value="Composite domain of metallo-dependent hydrolases"/>
    <property type="match status" value="1"/>
</dbReference>
<sequence>MQTYSYLGQSPALRQQRQAYRHGLPACVCAHPSIPFIHKRLSAAASFAPSATPASPAFQSNNALDQKPLALAPKLILSNLRLFDGETTELKNGLAVQIDQGRITAVMPVAEIPADATVMDCQNKVLMPGLIDAHWHSLLCAVDQMTAMMADPADLHLIASKEAERTLLRGFTTVRDAGGPSFSLKRGIDMGLLHGPRIYPSGAMIAQTGGHADFRMRYEVPRAEGELSHTERAGVTCIADGADQVLRRVREQLMLGASQIKLMAGGGVTSLYDPLEGLQFSDAELRAAVGAASDWGTYVMVHVYCSRGIQRAIKAGVKSIEHGQLADEETAHMMAGEGVWWSLQPFLADEDANVQHDPRSKAKQQQVAVGTVRAYELADKYQIQTAWGTDILFTPAHLPHHGRMLSKLTRFYNPLKVLKMATGDNGRLLQLSGLRQPYEGELGVIRPGALADLLLIDGEPEQSLSFLEQPEQNLLLIIKDGKIYKNALPA</sequence>
<feature type="domain" description="Amidohydrolase-related" evidence="1">
    <location>
        <begin position="125"/>
        <end position="483"/>
    </location>
</feature>